<sequence>MTEEIVKIDKMEHSTSLRCVNQLTGRQQELYWQFVKSISRLEKEVIPCTVMTKRDWSAVFLAIALDFPEFFYWNQYEIKRVQQNEDGTVFSFEMSYHYNDRDLIRRKMNQMSAMAKDILEQIITKGMTEAEMVRAVYDFLTLNLTYTNEKYQNGNSYPYASYTLETLLNRVGVCEGISVTFLYLLRQLQIECFGYASKTHAWNVVKLGDQHFFCDVTWDLRERENGRRYQYYMLTERQMRAKSHPDGDGVLFPGMRAYE</sequence>
<dbReference type="PANTHER" id="PTHR46333:SF2">
    <property type="entry name" value="CYTOKINESIS PROTEIN 3"/>
    <property type="match status" value="1"/>
</dbReference>
<dbReference type="PANTHER" id="PTHR46333">
    <property type="entry name" value="CYTOKINESIS PROTEIN 3"/>
    <property type="match status" value="1"/>
</dbReference>
<reference evidence="2 3" key="1">
    <citation type="submission" date="2020-08" db="EMBL/GenBank/DDBJ databases">
        <title>Genome public.</title>
        <authorList>
            <person name="Liu C."/>
            <person name="Sun Q."/>
        </authorList>
    </citation>
    <scope>NUCLEOTIDE SEQUENCE [LARGE SCALE GENOMIC DNA]</scope>
    <source>
        <strain evidence="2 3">3_YM_SP_D4_24.mj</strain>
    </source>
</reference>
<proteinExistence type="predicted"/>
<dbReference type="EMBL" id="JACRTP010000003">
    <property type="protein sequence ID" value="MBC8628502.1"/>
    <property type="molecule type" value="Genomic_DNA"/>
</dbReference>
<dbReference type="InterPro" id="IPR052557">
    <property type="entry name" value="CAP/Cytokinesis_protein"/>
</dbReference>
<dbReference type="Proteomes" id="UP000661649">
    <property type="component" value="Unassembled WGS sequence"/>
</dbReference>
<accession>A0ABR7PB46</accession>
<name>A0ABR7PB46_9FIRM</name>
<dbReference type="RefSeq" id="WP_187558584.1">
    <property type="nucleotide sequence ID" value="NZ_JACRTP010000003.1"/>
</dbReference>
<evidence type="ECO:0000259" key="1">
    <source>
        <dbReference type="Pfam" id="PF01841"/>
    </source>
</evidence>
<dbReference type="Pfam" id="PF01841">
    <property type="entry name" value="Transglut_core"/>
    <property type="match status" value="1"/>
</dbReference>
<gene>
    <name evidence="2" type="ORF">H8712_07725</name>
</gene>
<dbReference type="SUPFAM" id="SSF54001">
    <property type="entry name" value="Cysteine proteinases"/>
    <property type="match status" value="1"/>
</dbReference>
<evidence type="ECO:0000313" key="2">
    <source>
        <dbReference type="EMBL" id="MBC8628502.1"/>
    </source>
</evidence>
<protein>
    <recommendedName>
        <fullName evidence="1">Transglutaminase-like domain-containing protein</fullName>
    </recommendedName>
</protein>
<dbReference type="InterPro" id="IPR002931">
    <property type="entry name" value="Transglutaminase-like"/>
</dbReference>
<organism evidence="2 3">
    <name type="scientific">Blautia stercoris</name>
    <dbReference type="NCBI Taxonomy" id="871664"/>
    <lineage>
        <taxon>Bacteria</taxon>
        <taxon>Bacillati</taxon>
        <taxon>Bacillota</taxon>
        <taxon>Clostridia</taxon>
        <taxon>Lachnospirales</taxon>
        <taxon>Lachnospiraceae</taxon>
        <taxon>Blautia</taxon>
    </lineage>
</organism>
<dbReference type="Gene3D" id="3.10.620.30">
    <property type="match status" value="1"/>
</dbReference>
<comment type="caution">
    <text evidence="2">The sequence shown here is derived from an EMBL/GenBank/DDBJ whole genome shotgun (WGS) entry which is preliminary data.</text>
</comment>
<dbReference type="InterPro" id="IPR038765">
    <property type="entry name" value="Papain-like_cys_pep_sf"/>
</dbReference>
<feature type="domain" description="Transglutaminase-like" evidence="1">
    <location>
        <begin position="118"/>
        <end position="210"/>
    </location>
</feature>
<evidence type="ECO:0000313" key="3">
    <source>
        <dbReference type="Proteomes" id="UP000661649"/>
    </source>
</evidence>
<keyword evidence="3" id="KW-1185">Reference proteome</keyword>